<dbReference type="InterPro" id="IPR029069">
    <property type="entry name" value="HotDog_dom_sf"/>
</dbReference>
<evidence type="ECO:0000313" key="3">
    <source>
        <dbReference type="Proteomes" id="UP000319383"/>
    </source>
</evidence>
<dbReference type="EMBL" id="CP036276">
    <property type="protein sequence ID" value="QDU44915.1"/>
    <property type="molecule type" value="Genomic_DNA"/>
</dbReference>
<protein>
    <submittedName>
        <fullName evidence="2">3-hydroxyacyl-[acyl-carrier-protein] dehydratase FabZ</fullName>
        <ecNumber evidence="2">4.2.1.59</ecNumber>
    </submittedName>
</protein>
<sequence>MPPPLLYDLNQIDFSKPIFDIDAIRRINPQRNQMEHLTAIVHVDRDNHGVVGYLDVTEEEFWVAGHMPGFPLMPGVIICEAAAQLAGFYARKYDLLGGDFLGFGGMDEIRFRAPVYPGSRLILMARCTKLRPNIRAVNTVQGVVDGKMVFSGTIIGVPIKRETKSS</sequence>
<gene>
    <name evidence="2" type="primary">fabZ_1</name>
    <name evidence="2" type="ORF">Mal52_34010</name>
</gene>
<name>A0A517ZR92_9PLAN</name>
<dbReference type="Gene3D" id="3.10.129.10">
    <property type="entry name" value="Hotdog Thioesterase"/>
    <property type="match status" value="1"/>
</dbReference>
<dbReference type="SUPFAM" id="SSF54637">
    <property type="entry name" value="Thioesterase/thiol ester dehydrase-isomerase"/>
    <property type="match status" value="1"/>
</dbReference>
<dbReference type="GO" id="GO:0019171">
    <property type="term" value="F:(3R)-hydroxyacyl-[acyl-carrier-protein] dehydratase activity"/>
    <property type="evidence" value="ECO:0007669"/>
    <property type="project" value="UniProtKB-EC"/>
</dbReference>
<dbReference type="AlphaFoldDB" id="A0A517ZR92"/>
<organism evidence="2 3">
    <name type="scientific">Symmachiella dynata</name>
    <dbReference type="NCBI Taxonomy" id="2527995"/>
    <lineage>
        <taxon>Bacteria</taxon>
        <taxon>Pseudomonadati</taxon>
        <taxon>Planctomycetota</taxon>
        <taxon>Planctomycetia</taxon>
        <taxon>Planctomycetales</taxon>
        <taxon>Planctomycetaceae</taxon>
        <taxon>Symmachiella</taxon>
    </lineage>
</organism>
<keyword evidence="3" id="KW-1185">Reference proteome</keyword>
<dbReference type="InterPro" id="IPR013114">
    <property type="entry name" value="FabA_FabZ"/>
</dbReference>
<dbReference type="PANTHER" id="PTHR30272">
    <property type="entry name" value="3-HYDROXYACYL-[ACYL-CARRIER-PROTEIN] DEHYDRATASE"/>
    <property type="match status" value="1"/>
</dbReference>
<dbReference type="Pfam" id="PF07977">
    <property type="entry name" value="FabA"/>
    <property type="match status" value="1"/>
</dbReference>
<evidence type="ECO:0000313" key="2">
    <source>
        <dbReference type="EMBL" id="QDU44915.1"/>
    </source>
</evidence>
<dbReference type="RefSeq" id="WP_145377201.1">
    <property type="nucleotide sequence ID" value="NZ_CP036276.1"/>
</dbReference>
<dbReference type="EC" id="4.2.1.59" evidence="2"/>
<proteinExistence type="predicted"/>
<dbReference type="PANTHER" id="PTHR30272:SF1">
    <property type="entry name" value="3-HYDROXYACYL-[ACYL-CARRIER-PROTEIN] DEHYDRATASE"/>
    <property type="match status" value="1"/>
</dbReference>
<evidence type="ECO:0000256" key="1">
    <source>
        <dbReference type="ARBA" id="ARBA00023239"/>
    </source>
</evidence>
<dbReference type="Proteomes" id="UP000319383">
    <property type="component" value="Chromosome"/>
</dbReference>
<accession>A0A517ZR92</accession>
<reference evidence="2 3" key="1">
    <citation type="submission" date="2019-02" db="EMBL/GenBank/DDBJ databases">
        <title>Deep-cultivation of Planctomycetes and their phenomic and genomic characterization uncovers novel biology.</title>
        <authorList>
            <person name="Wiegand S."/>
            <person name="Jogler M."/>
            <person name="Boedeker C."/>
            <person name="Pinto D."/>
            <person name="Vollmers J."/>
            <person name="Rivas-Marin E."/>
            <person name="Kohn T."/>
            <person name="Peeters S.H."/>
            <person name="Heuer A."/>
            <person name="Rast P."/>
            <person name="Oberbeckmann S."/>
            <person name="Bunk B."/>
            <person name="Jeske O."/>
            <person name="Meyerdierks A."/>
            <person name="Storesund J.E."/>
            <person name="Kallscheuer N."/>
            <person name="Luecker S."/>
            <person name="Lage O.M."/>
            <person name="Pohl T."/>
            <person name="Merkel B.J."/>
            <person name="Hornburger P."/>
            <person name="Mueller R.-W."/>
            <person name="Bruemmer F."/>
            <person name="Labrenz M."/>
            <person name="Spormann A.M."/>
            <person name="Op den Camp H."/>
            <person name="Overmann J."/>
            <person name="Amann R."/>
            <person name="Jetten M.S.M."/>
            <person name="Mascher T."/>
            <person name="Medema M.H."/>
            <person name="Devos D.P."/>
            <person name="Kaster A.-K."/>
            <person name="Ovreas L."/>
            <person name="Rohde M."/>
            <person name="Galperin M.Y."/>
            <person name="Jogler C."/>
        </authorList>
    </citation>
    <scope>NUCLEOTIDE SEQUENCE [LARGE SCALE GENOMIC DNA]</scope>
    <source>
        <strain evidence="2 3">Mal52</strain>
    </source>
</reference>
<dbReference type="KEGG" id="sdyn:Mal52_34010"/>
<keyword evidence="1 2" id="KW-0456">Lyase</keyword>